<dbReference type="PANTHER" id="PTHR30055:SF234">
    <property type="entry name" value="HTH-TYPE TRANSCRIPTIONAL REGULATOR BETI"/>
    <property type="match status" value="1"/>
</dbReference>
<dbReference type="Proteomes" id="UP001596175">
    <property type="component" value="Unassembled WGS sequence"/>
</dbReference>
<evidence type="ECO:0000313" key="6">
    <source>
        <dbReference type="EMBL" id="MFC5136711.1"/>
    </source>
</evidence>
<gene>
    <name evidence="6" type="ORF">ACFPK1_00560</name>
</gene>
<keyword evidence="1" id="KW-0805">Transcription regulation</keyword>
<keyword evidence="3" id="KW-0804">Transcription</keyword>
<dbReference type="Gene3D" id="1.10.357.10">
    <property type="entry name" value="Tetracycline Repressor, domain 2"/>
    <property type="match status" value="1"/>
</dbReference>
<comment type="caution">
    <text evidence="6">The sequence shown here is derived from an EMBL/GenBank/DDBJ whole genome shotgun (WGS) entry which is preliminary data.</text>
</comment>
<dbReference type="EMBL" id="JBHSKG010000001">
    <property type="protein sequence ID" value="MFC5136711.1"/>
    <property type="molecule type" value="Genomic_DNA"/>
</dbReference>
<evidence type="ECO:0000256" key="2">
    <source>
        <dbReference type="ARBA" id="ARBA00023125"/>
    </source>
</evidence>
<evidence type="ECO:0000256" key="4">
    <source>
        <dbReference type="PROSITE-ProRule" id="PRU00335"/>
    </source>
</evidence>
<dbReference type="PROSITE" id="PS50977">
    <property type="entry name" value="HTH_TETR_2"/>
    <property type="match status" value="1"/>
</dbReference>
<feature type="domain" description="HTH tetR-type" evidence="5">
    <location>
        <begin position="14"/>
        <end position="74"/>
    </location>
</feature>
<dbReference type="InterPro" id="IPR050109">
    <property type="entry name" value="HTH-type_TetR-like_transc_reg"/>
</dbReference>
<dbReference type="InterPro" id="IPR009057">
    <property type="entry name" value="Homeodomain-like_sf"/>
</dbReference>
<dbReference type="SUPFAM" id="SSF46689">
    <property type="entry name" value="Homeodomain-like"/>
    <property type="match status" value="1"/>
</dbReference>
<keyword evidence="7" id="KW-1185">Reference proteome</keyword>
<reference evidence="7" key="1">
    <citation type="journal article" date="2019" name="Int. J. Syst. Evol. Microbiol.">
        <title>The Global Catalogue of Microorganisms (GCM) 10K type strain sequencing project: providing services to taxonomists for standard genome sequencing and annotation.</title>
        <authorList>
            <consortium name="The Broad Institute Genomics Platform"/>
            <consortium name="The Broad Institute Genome Sequencing Center for Infectious Disease"/>
            <person name="Wu L."/>
            <person name="Ma J."/>
        </authorList>
    </citation>
    <scope>NUCLEOTIDE SEQUENCE [LARGE SCALE GENOMIC DNA]</scope>
    <source>
        <strain evidence="7">XZYJ18</strain>
    </source>
</reference>
<keyword evidence="2 4" id="KW-0238">DNA-binding</keyword>
<feature type="DNA-binding region" description="H-T-H motif" evidence="4">
    <location>
        <begin position="37"/>
        <end position="56"/>
    </location>
</feature>
<protein>
    <submittedName>
        <fullName evidence="6">TetR/AcrR family transcriptional regulator</fullName>
    </submittedName>
</protein>
<evidence type="ECO:0000256" key="1">
    <source>
        <dbReference type="ARBA" id="ARBA00023015"/>
    </source>
</evidence>
<evidence type="ECO:0000256" key="3">
    <source>
        <dbReference type="ARBA" id="ARBA00023163"/>
    </source>
</evidence>
<dbReference type="SUPFAM" id="SSF48498">
    <property type="entry name" value="Tetracyclin repressor-like, C-terminal domain"/>
    <property type="match status" value="1"/>
</dbReference>
<dbReference type="InterPro" id="IPR001647">
    <property type="entry name" value="HTH_TetR"/>
</dbReference>
<evidence type="ECO:0000259" key="5">
    <source>
        <dbReference type="PROSITE" id="PS50977"/>
    </source>
</evidence>
<organism evidence="6 7">
    <name type="scientific">Actinomycetospora rhizophila</name>
    <dbReference type="NCBI Taxonomy" id="1416876"/>
    <lineage>
        <taxon>Bacteria</taxon>
        <taxon>Bacillati</taxon>
        <taxon>Actinomycetota</taxon>
        <taxon>Actinomycetes</taxon>
        <taxon>Pseudonocardiales</taxon>
        <taxon>Pseudonocardiaceae</taxon>
        <taxon>Actinomycetospora</taxon>
    </lineage>
</organism>
<accession>A0ABV9Z869</accession>
<sequence length="220" mass="23746">MTTRQKRVGEASRAATRRRLVDAAAQEFREGGYTATTITALARRGGVSVQTLYLAVGGKPALLRAVLEQALAPPDAAVGSTPGDGSDEGYRRQLRSDAAESHGGSDDPGARLRAIVHVYRLLAERAAPWWRLYRDAAASEPEIAADWAELHRRRRGTLAALLEDVPDGALRPGLGRDAAVDTLWAVASPETHDLLVDRLGYTPEGYEDWLVATLTAALLR</sequence>
<dbReference type="Pfam" id="PF00440">
    <property type="entry name" value="TetR_N"/>
    <property type="match status" value="1"/>
</dbReference>
<dbReference type="RefSeq" id="WP_378018953.1">
    <property type="nucleotide sequence ID" value="NZ_JBHSKG010000001.1"/>
</dbReference>
<proteinExistence type="predicted"/>
<name>A0ABV9Z869_9PSEU</name>
<dbReference type="InterPro" id="IPR036271">
    <property type="entry name" value="Tet_transcr_reg_TetR-rel_C_sf"/>
</dbReference>
<evidence type="ECO:0000313" key="7">
    <source>
        <dbReference type="Proteomes" id="UP001596175"/>
    </source>
</evidence>
<dbReference type="PANTHER" id="PTHR30055">
    <property type="entry name" value="HTH-TYPE TRANSCRIPTIONAL REGULATOR RUTR"/>
    <property type="match status" value="1"/>
</dbReference>